<name>C6LGQ8_9FIRM</name>
<reference evidence="2" key="1">
    <citation type="submission" date="2009-07" db="EMBL/GenBank/DDBJ databases">
        <authorList>
            <person name="Weinstock G."/>
            <person name="Sodergren E."/>
            <person name="Clifton S."/>
            <person name="Fulton L."/>
            <person name="Fulton B."/>
            <person name="Courtney L."/>
            <person name="Fronick C."/>
            <person name="Harrison M."/>
            <person name="Strong C."/>
            <person name="Farmer C."/>
            <person name="Delahaunty K."/>
            <person name="Markovic C."/>
            <person name="Hall O."/>
            <person name="Minx P."/>
            <person name="Tomlinson C."/>
            <person name="Mitreva M."/>
            <person name="Nelson J."/>
            <person name="Hou S."/>
            <person name="Wollam A."/>
            <person name="Pepin K.H."/>
            <person name="Johnson M."/>
            <person name="Bhonagiri V."/>
            <person name="Nash W.E."/>
            <person name="Warren W."/>
            <person name="Chinwalla A."/>
            <person name="Mardis E.R."/>
            <person name="Wilson R.K."/>
        </authorList>
    </citation>
    <scope>NUCLEOTIDE SEQUENCE [LARGE SCALE GENOMIC DNA]</scope>
    <source>
        <strain evidence="2">DSM 14469</strain>
    </source>
</reference>
<dbReference type="STRING" id="168384.SAMN05660368_00926"/>
<dbReference type="AlphaFoldDB" id="C6LGQ8"/>
<dbReference type="eggNOG" id="ENOG50336QB">
    <property type="taxonomic scope" value="Bacteria"/>
</dbReference>
<feature type="signal peptide" evidence="1">
    <location>
        <begin position="1"/>
        <end position="28"/>
    </location>
</feature>
<dbReference type="RefSeq" id="WP_006862603.1">
    <property type="nucleotide sequence ID" value="NZ_ACCL02000012.1"/>
</dbReference>
<sequence>MREWKKAGTAVLAAAALLTGSLPSAVSAGNISETEVPARTQIGVQAQYRESAAPETVYLVDVKWGEMQFTYTAAGVSVWNPATHAYEVKEESRWSGTGNTITVENHSNAEVTAVLSFEAAEGYSLTGTFDKAELRLPTAEGTDPDAPPTATTAFMLGGTLEAEADSFHTVGKITVAVK</sequence>
<evidence type="ECO:0000256" key="1">
    <source>
        <dbReference type="SAM" id="SignalP"/>
    </source>
</evidence>
<evidence type="ECO:0008006" key="4">
    <source>
        <dbReference type="Google" id="ProtNLM"/>
    </source>
</evidence>
<comment type="caution">
    <text evidence="2">The sequence shown here is derived from an EMBL/GenBank/DDBJ whole genome shotgun (WGS) entry which is preliminary data.</text>
</comment>
<accession>C6LGQ8</accession>
<keyword evidence="3" id="KW-1185">Reference proteome</keyword>
<keyword evidence="1" id="KW-0732">Signal</keyword>
<evidence type="ECO:0000313" key="3">
    <source>
        <dbReference type="Proteomes" id="UP000005561"/>
    </source>
</evidence>
<proteinExistence type="predicted"/>
<organism evidence="2 3">
    <name type="scientific">Marvinbryantia formatexigens DSM 14469</name>
    <dbReference type="NCBI Taxonomy" id="478749"/>
    <lineage>
        <taxon>Bacteria</taxon>
        <taxon>Bacillati</taxon>
        <taxon>Bacillota</taxon>
        <taxon>Clostridia</taxon>
        <taxon>Lachnospirales</taxon>
        <taxon>Lachnospiraceae</taxon>
        <taxon>Marvinbryantia</taxon>
    </lineage>
</organism>
<dbReference type="EMBL" id="ACCL02000012">
    <property type="protein sequence ID" value="EET60258.1"/>
    <property type="molecule type" value="Genomic_DNA"/>
</dbReference>
<protein>
    <recommendedName>
        <fullName evidence="4">Tat pathway signal sequence domain protein</fullName>
    </recommendedName>
</protein>
<evidence type="ECO:0000313" key="2">
    <source>
        <dbReference type="EMBL" id="EET60258.1"/>
    </source>
</evidence>
<dbReference type="Proteomes" id="UP000005561">
    <property type="component" value="Unassembled WGS sequence"/>
</dbReference>
<feature type="chain" id="PRO_5002968433" description="Tat pathway signal sequence domain protein" evidence="1">
    <location>
        <begin position="29"/>
        <end position="178"/>
    </location>
</feature>
<gene>
    <name evidence="2" type="ORF">BRYFOR_07818</name>
</gene>